<dbReference type="NCBIfam" id="TIGR00229">
    <property type="entry name" value="sensory_box"/>
    <property type="match status" value="1"/>
</dbReference>
<dbReference type="InterPro" id="IPR035965">
    <property type="entry name" value="PAS-like_dom_sf"/>
</dbReference>
<dbReference type="SUPFAM" id="SSF55785">
    <property type="entry name" value="PYP-like sensor domain (PAS domain)"/>
    <property type="match status" value="1"/>
</dbReference>
<evidence type="ECO:0000256" key="5">
    <source>
        <dbReference type="ARBA" id="ARBA00022777"/>
    </source>
</evidence>
<dbReference type="Pfam" id="PF00989">
    <property type="entry name" value="PAS"/>
    <property type="match status" value="1"/>
</dbReference>
<protein>
    <recommendedName>
        <fullName evidence="2">histidine kinase</fullName>
        <ecNumber evidence="2">2.7.13.3</ecNumber>
    </recommendedName>
</protein>
<dbReference type="PROSITE" id="PS50109">
    <property type="entry name" value="HIS_KIN"/>
    <property type="match status" value="1"/>
</dbReference>
<dbReference type="SMART" id="SM00388">
    <property type="entry name" value="HisKA"/>
    <property type="match status" value="1"/>
</dbReference>
<evidence type="ECO:0000259" key="7">
    <source>
        <dbReference type="PROSITE" id="PS50109"/>
    </source>
</evidence>
<proteinExistence type="predicted"/>
<evidence type="ECO:0000313" key="9">
    <source>
        <dbReference type="EMBL" id="MCW3785383.1"/>
    </source>
</evidence>
<gene>
    <name evidence="9" type="ORF">OM075_02835</name>
</gene>
<dbReference type="SUPFAM" id="SSF47384">
    <property type="entry name" value="Homodimeric domain of signal transducing histidine kinase"/>
    <property type="match status" value="1"/>
</dbReference>
<evidence type="ECO:0000259" key="8">
    <source>
        <dbReference type="PROSITE" id="PS50112"/>
    </source>
</evidence>
<dbReference type="Pfam" id="PF02518">
    <property type="entry name" value="HATPase_c"/>
    <property type="match status" value="1"/>
</dbReference>
<dbReference type="Pfam" id="PF00512">
    <property type="entry name" value="HisKA"/>
    <property type="match status" value="1"/>
</dbReference>
<dbReference type="InterPro" id="IPR050736">
    <property type="entry name" value="Sensor_HK_Regulatory"/>
</dbReference>
<dbReference type="AlphaFoldDB" id="A0AAE3SDG7"/>
<dbReference type="SMART" id="SM00387">
    <property type="entry name" value="HATPase_c"/>
    <property type="match status" value="1"/>
</dbReference>
<keyword evidence="3" id="KW-0597">Phosphoprotein</keyword>
<dbReference type="PANTHER" id="PTHR43711">
    <property type="entry name" value="TWO-COMPONENT HISTIDINE KINASE"/>
    <property type="match status" value="1"/>
</dbReference>
<evidence type="ECO:0000256" key="1">
    <source>
        <dbReference type="ARBA" id="ARBA00000085"/>
    </source>
</evidence>
<dbReference type="SMART" id="SM00091">
    <property type="entry name" value="PAS"/>
    <property type="match status" value="1"/>
</dbReference>
<dbReference type="InterPro" id="IPR004358">
    <property type="entry name" value="Sig_transdc_His_kin-like_C"/>
</dbReference>
<comment type="catalytic activity">
    <reaction evidence="1">
        <text>ATP + protein L-histidine = ADP + protein N-phospho-L-histidine.</text>
        <dbReference type="EC" id="2.7.13.3"/>
    </reaction>
</comment>
<keyword evidence="4" id="KW-0808">Transferase</keyword>
<accession>A0AAE3SDG7</accession>
<dbReference type="CDD" id="cd00130">
    <property type="entry name" value="PAS"/>
    <property type="match status" value="1"/>
</dbReference>
<dbReference type="InterPro" id="IPR005467">
    <property type="entry name" value="His_kinase_dom"/>
</dbReference>
<organism evidence="9 10">
    <name type="scientific">Plebeiibacterium sediminum</name>
    <dbReference type="NCBI Taxonomy" id="2992112"/>
    <lineage>
        <taxon>Bacteria</taxon>
        <taxon>Pseudomonadati</taxon>
        <taxon>Bacteroidota</taxon>
        <taxon>Bacteroidia</taxon>
        <taxon>Marinilabiliales</taxon>
        <taxon>Marinilabiliaceae</taxon>
        <taxon>Plebeiibacterium</taxon>
    </lineage>
</organism>
<keyword evidence="10" id="KW-1185">Reference proteome</keyword>
<dbReference type="PANTHER" id="PTHR43711:SF31">
    <property type="entry name" value="HISTIDINE KINASE"/>
    <property type="match status" value="1"/>
</dbReference>
<dbReference type="GO" id="GO:0006355">
    <property type="term" value="P:regulation of DNA-templated transcription"/>
    <property type="evidence" value="ECO:0007669"/>
    <property type="project" value="InterPro"/>
</dbReference>
<dbReference type="InterPro" id="IPR000014">
    <property type="entry name" value="PAS"/>
</dbReference>
<dbReference type="Gene3D" id="3.30.450.20">
    <property type="entry name" value="PAS domain"/>
    <property type="match status" value="1"/>
</dbReference>
<sequence length="398" mass="45801">MENDWDKYRDKIIGLGEHSLHKSYYPELQKKIDSLEASQNNLQTILNSISDAIIIHDPNGRILSINDQTQAIYNINKQECNKYTVFDITSPEQDTSNLRAIWDDVIGNKPHIFEWIAKPVNSHSEIEIQVSVSPTLWNNQSAIVAVLRDFTERKKFEHELILAKEKAEKADQLKTEFLKNMSHEIRTPMNGIMGFSEMLTEKDLPEDLREYYAKIVQENSSDLLRIIDDILEISKLVAKQISVNKEVFCLNELLIRMHAEYTLMSKNDQVPIRIKDEIKHCNFRIYSDKIKLTKVMQKLLENAIKFTDMGFIELGYTISGDELVLYVKDTGIGIYAKNREIIFERFSKVNKEPSRSGGLGLGLAISHEYAKLLEGAITIDSEVGKGSTFYFKVPYKKN</sequence>
<dbReference type="PROSITE" id="PS50112">
    <property type="entry name" value="PAS"/>
    <property type="match status" value="1"/>
</dbReference>
<dbReference type="InterPro" id="IPR036890">
    <property type="entry name" value="HATPase_C_sf"/>
</dbReference>
<dbReference type="Proteomes" id="UP001209229">
    <property type="component" value="Unassembled WGS sequence"/>
</dbReference>
<dbReference type="InterPro" id="IPR003661">
    <property type="entry name" value="HisK_dim/P_dom"/>
</dbReference>
<dbReference type="InterPro" id="IPR036097">
    <property type="entry name" value="HisK_dim/P_sf"/>
</dbReference>
<evidence type="ECO:0000256" key="2">
    <source>
        <dbReference type="ARBA" id="ARBA00012438"/>
    </source>
</evidence>
<feature type="domain" description="Histidine kinase" evidence="7">
    <location>
        <begin position="180"/>
        <end position="397"/>
    </location>
</feature>
<dbReference type="InterPro" id="IPR003594">
    <property type="entry name" value="HATPase_dom"/>
</dbReference>
<keyword evidence="6" id="KW-0902">Two-component regulatory system</keyword>
<evidence type="ECO:0000256" key="6">
    <source>
        <dbReference type="ARBA" id="ARBA00023012"/>
    </source>
</evidence>
<dbReference type="EC" id="2.7.13.3" evidence="2"/>
<keyword evidence="5 9" id="KW-0418">Kinase</keyword>
<dbReference type="GO" id="GO:0000155">
    <property type="term" value="F:phosphorelay sensor kinase activity"/>
    <property type="evidence" value="ECO:0007669"/>
    <property type="project" value="InterPro"/>
</dbReference>
<dbReference type="Gene3D" id="3.30.565.10">
    <property type="entry name" value="Histidine kinase-like ATPase, C-terminal domain"/>
    <property type="match status" value="1"/>
</dbReference>
<evidence type="ECO:0000256" key="4">
    <source>
        <dbReference type="ARBA" id="ARBA00022679"/>
    </source>
</evidence>
<comment type="caution">
    <text evidence="9">The sequence shown here is derived from an EMBL/GenBank/DDBJ whole genome shotgun (WGS) entry which is preliminary data.</text>
</comment>
<dbReference type="Gene3D" id="1.10.287.130">
    <property type="match status" value="1"/>
</dbReference>
<dbReference type="SUPFAM" id="SSF55874">
    <property type="entry name" value="ATPase domain of HSP90 chaperone/DNA topoisomerase II/histidine kinase"/>
    <property type="match status" value="1"/>
</dbReference>
<feature type="domain" description="PAS" evidence="8">
    <location>
        <begin position="38"/>
        <end position="92"/>
    </location>
</feature>
<name>A0AAE3SDG7_9BACT</name>
<dbReference type="CDD" id="cd00082">
    <property type="entry name" value="HisKA"/>
    <property type="match status" value="1"/>
</dbReference>
<dbReference type="EMBL" id="JAPDPJ010000003">
    <property type="protein sequence ID" value="MCW3785383.1"/>
    <property type="molecule type" value="Genomic_DNA"/>
</dbReference>
<evidence type="ECO:0000313" key="10">
    <source>
        <dbReference type="Proteomes" id="UP001209229"/>
    </source>
</evidence>
<dbReference type="RefSeq" id="WP_301188955.1">
    <property type="nucleotide sequence ID" value="NZ_JAPDPJ010000003.1"/>
</dbReference>
<reference evidence="9" key="1">
    <citation type="submission" date="2022-10" db="EMBL/GenBank/DDBJ databases">
        <authorList>
            <person name="Yu W.X."/>
        </authorList>
    </citation>
    <scope>NUCLEOTIDE SEQUENCE</scope>
    <source>
        <strain evidence="9">AAT</strain>
    </source>
</reference>
<dbReference type="InterPro" id="IPR013767">
    <property type="entry name" value="PAS_fold"/>
</dbReference>
<evidence type="ECO:0000256" key="3">
    <source>
        <dbReference type="ARBA" id="ARBA00022553"/>
    </source>
</evidence>
<dbReference type="PRINTS" id="PR00344">
    <property type="entry name" value="BCTRLSENSOR"/>
</dbReference>